<comment type="caution">
    <text evidence="2">The sequence shown here is derived from an EMBL/GenBank/DDBJ whole genome shotgun (WGS) entry which is preliminary data.</text>
</comment>
<accession>A0A0B1P9M1</accession>
<dbReference type="HOGENOM" id="CLU_1066307_0_0_1"/>
<proteinExistence type="predicted"/>
<sequence>MDEESVSMKDKLLPWRKPNEKFSLPPMPYQPIPLAFGHPLMTMPNHQNLSALPISRNELETVLENFLRTLKVEYDELRKEVGSVRQGMNRLPGPTSRQSNRVDNSTVDEERSVSSHVAKHPTLPPRPPTAETNTLVFPISSTRTQKPHSQTLLQTKQPKLYSQVVTVNPVKLWTVIGSSKAKSKKTQGSNSFPTPLKTPRSERERERRKGLPAHMQFLKLSYNIAGNLTGLVSENAMANMLLPNYGDLLLNTVLELDKDII</sequence>
<dbReference type="Proteomes" id="UP000030854">
    <property type="component" value="Unassembled WGS sequence"/>
</dbReference>
<reference evidence="2 3" key="1">
    <citation type="journal article" date="2014" name="BMC Genomics">
        <title>Adaptive genomic structural variation in the grape powdery mildew pathogen, Erysiphe necator.</title>
        <authorList>
            <person name="Jones L."/>
            <person name="Riaz S."/>
            <person name="Morales-Cruz A."/>
            <person name="Amrine K.C."/>
            <person name="McGuire B."/>
            <person name="Gubler W.D."/>
            <person name="Walker M.A."/>
            <person name="Cantu D."/>
        </authorList>
    </citation>
    <scope>NUCLEOTIDE SEQUENCE [LARGE SCALE GENOMIC DNA]</scope>
    <source>
        <strain evidence="3">c</strain>
    </source>
</reference>
<evidence type="ECO:0000313" key="3">
    <source>
        <dbReference type="Proteomes" id="UP000030854"/>
    </source>
</evidence>
<protein>
    <submittedName>
        <fullName evidence="2">Uncharacterized protein</fullName>
    </submittedName>
</protein>
<feature type="region of interest" description="Disordered" evidence="1">
    <location>
        <begin position="179"/>
        <end position="208"/>
    </location>
</feature>
<name>A0A0B1P9M1_UNCNE</name>
<feature type="compositionally biased region" description="Polar residues" evidence="1">
    <location>
        <begin position="95"/>
        <end position="105"/>
    </location>
</feature>
<feature type="compositionally biased region" description="Basic and acidic residues" evidence="1">
    <location>
        <begin position="199"/>
        <end position="208"/>
    </location>
</feature>
<evidence type="ECO:0000256" key="1">
    <source>
        <dbReference type="SAM" id="MobiDB-lite"/>
    </source>
</evidence>
<evidence type="ECO:0000313" key="2">
    <source>
        <dbReference type="EMBL" id="KHJ35377.1"/>
    </source>
</evidence>
<organism evidence="2 3">
    <name type="scientific">Uncinula necator</name>
    <name type="common">Grape powdery mildew</name>
    <dbReference type="NCBI Taxonomy" id="52586"/>
    <lineage>
        <taxon>Eukaryota</taxon>
        <taxon>Fungi</taxon>
        <taxon>Dikarya</taxon>
        <taxon>Ascomycota</taxon>
        <taxon>Pezizomycotina</taxon>
        <taxon>Leotiomycetes</taxon>
        <taxon>Erysiphales</taxon>
        <taxon>Erysiphaceae</taxon>
        <taxon>Erysiphe</taxon>
    </lineage>
</organism>
<gene>
    <name evidence="2" type="ORF">EV44_g3810</name>
</gene>
<dbReference type="AlphaFoldDB" id="A0A0B1P9M1"/>
<dbReference type="EMBL" id="JNVN01000421">
    <property type="protein sequence ID" value="KHJ35377.1"/>
    <property type="molecule type" value="Genomic_DNA"/>
</dbReference>
<feature type="region of interest" description="Disordered" evidence="1">
    <location>
        <begin position="85"/>
        <end position="132"/>
    </location>
</feature>
<keyword evidence="3" id="KW-1185">Reference proteome</keyword>